<dbReference type="SUPFAM" id="SSF53756">
    <property type="entry name" value="UDP-Glycosyltransferase/glycogen phosphorylase"/>
    <property type="match status" value="1"/>
</dbReference>
<dbReference type="InterPro" id="IPR058980">
    <property type="entry name" value="Glyco_transf_N"/>
</dbReference>
<dbReference type="Gene3D" id="3.40.50.2000">
    <property type="entry name" value="Glycogen Phosphorylase B"/>
    <property type="match status" value="1"/>
</dbReference>
<dbReference type="RefSeq" id="XP_016502054.1">
    <property type="nucleotide sequence ID" value="XM_016646568.1"/>
</dbReference>
<dbReference type="GO" id="GO:1901135">
    <property type="term" value="P:carbohydrate derivative metabolic process"/>
    <property type="evidence" value="ECO:0007669"/>
    <property type="project" value="UniProtKB-ARBA"/>
</dbReference>
<dbReference type="PaxDb" id="4097-A0A1S4CM98"/>
<evidence type="ECO:0000259" key="2">
    <source>
        <dbReference type="Pfam" id="PF26168"/>
    </source>
</evidence>
<dbReference type="KEGG" id="nta:107820306"/>
<evidence type="ECO:0000313" key="3">
    <source>
        <dbReference type="RefSeq" id="XP_016502054.1"/>
    </source>
</evidence>
<dbReference type="GO" id="GO:0008194">
    <property type="term" value="F:UDP-glycosyltransferase activity"/>
    <property type="evidence" value="ECO:0007669"/>
    <property type="project" value="UniProtKB-ARBA"/>
</dbReference>
<dbReference type="STRING" id="4097.A0A1S4CM98"/>
<dbReference type="AlphaFoldDB" id="A0A1S4CM98"/>
<dbReference type="Pfam" id="PF26168">
    <property type="entry name" value="Glyco_transf_N"/>
    <property type="match status" value="1"/>
</dbReference>
<organism evidence="3">
    <name type="scientific">Nicotiana tabacum</name>
    <name type="common">Common tobacco</name>
    <dbReference type="NCBI Taxonomy" id="4097"/>
    <lineage>
        <taxon>Eukaryota</taxon>
        <taxon>Viridiplantae</taxon>
        <taxon>Streptophyta</taxon>
        <taxon>Embryophyta</taxon>
        <taxon>Tracheophyta</taxon>
        <taxon>Spermatophyta</taxon>
        <taxon>Magnoliopsida</taxon>
        <taxon>eudicotyledons</taxon>
        <taxon>Gunneridae</taxon>
        <taxon>Pentapetalae</taxon>
        <taxon>asterids</taxon>
        <taxon>lamiids</taxon>
        <taxon>Solanales</taxon>
        <taxon>Solanaceae</taxon>
        <taxon>Nicotianoideae</taxon>
        <taxon>Nicotianeae</taxon>
        <taxon>Nicotiana</taxon>
    </lineage>
</organism>
<dbReference type="OrthoDB" id="550202at2759"/>
<dbReference type="PANTHER" id="PTHR48044">
    <property type="entry name" value="GLYCOSYLTRANSFERASE"/>
    <property type="match status" value="1"/>
</dbReference>
<name>A0A1S4CM98_TOBAC</name>
<dbReference type="PANTHER" id="PTHR48044:SF11">
    <property type="entry name" value="GLYCOSYLTRANSFERASE"/>
    <property type="match status" value="1"/>
</dbReference>
<feature type="domain" description="Glycosyltransferase N-terminal" evidence="2">
    <location>
        <begin position="117"/>
        <end position="154"/>
    </location>
</feature>
<evidence type="ECO:0000256" key="1">
    <source>
        <dbReference type="ARBA" id="ARBA00009995"/>
    </source>
</evidence>
<gene>
    <name evidence="3" type="primary">LOC107820306</name>
</gene>
<protein>
    <recommendedName>
        <fullName evidence="2">Glycosyltransferase N-terminal domain-containing protein</fullName>
    </recommendedName>
</protein>
<proteinExistence type="inferred from homology"/>
<comment type="similarity">
    <text evidence="1">Belongs to the UDP-glycosyltransferase family.</text>
</comment>
<dbReference type="OMA" id="NEVIMAM"/>
<accession>A0A1S4CM98</accession>
<reference evidence="3" key="1">
    <citation type="submission" date="2025-08" db="UniProtKB">
        <authorList>
            <consortium name="RefSeq"/>
        </authorList>
    </citation>
    <scope>IDENTIFICATION</scope>
</reference>
<sequence>MATNTSDNIDQLFVLGRFIASDNIPVHFLCLADRNQDLKLRVQGDLRASNIHFHDILVPSSLAEIEYAGDAFARYSLLRQSINDILDDDHDKMIRQMQDEFPLLESSGAQFAIMLLRKLNSGEIMNSCRELEGKYLDLLANAKDKPWLAVGPLHMLLESHDSNNKNRHECLEFLDKQDVNSVIFVFFWNNRYILTRASQ</sequence>